<sequence length="175" mass="19719">MEAYTPMLISYTVEILPYCIRARGFAAMNLTMGIGITTNQFVNPVALKALKWKLYIVYCSWLFFEFVYIVLFLVETKGKTLEETAALFDGTEVVQNIHNVGNEAAHQSRRRHQVFARRTKPDEVELELSRRDSRRSAALTIGSEENMVGGFGSRDMTSKAGRTSTTPTSSIQKPL</sequence>
<feature type="region of interest" description="Disordered" evidence="5">
    <location>
        <begin position="139"/>
        <end position="175"/>
    </location>
</feature>
<dbReference type="EMBL" id="CAFZ01000004">
    <property type="protein sequence ID" value="CCA66653.1"/>
    <property type="molecule type" value="Genomic_DNA"/>
</dbReference>
<name>G4T5R6_SERID</name>
<evidence type="ECO:0008006" key="9">
    <source>
        <dbReference type="Google" id="ProtNLM"/>
    </source>
</evidence>
<reference evidence="7 8" key="1">
    <citation type="journal article" date="2011" name="PLoS Pathog.">
        <title>Endophytic Life Strategies Decoded by Genome and Transcriptome Analyses of the Mutualistic Root Symbiont Piriformospora indica.</title>
        <authorList>
            <person name="Zuccaro A."/>
            <person name="Lahrmann U."/>
            <person name="Guldener U."/>
            <person name="Langen G."/>
            <person name="Pfiffi S."/>
            <person name="Biedenkopf D."/>
            <person name="Wong P."/>
            <person name="Samans B."/>
            <person name="Grimm C."/>
            <person name="Basiewicz M."/>
            <person name="Murat C."/>
            <person name="Martin F."/>
            <person name="Kogel K.H."/>
        </authorList>
    </citation>
    <scope>NUCLEOTIDE SEQUENCE [LARGE SCALE GENOMIC DNA]</scope>
    <source>
        <strain evidence="7 8">DSM 11827</strain>
    </source>
</reference>
<evidence type="ECO:0000256" key="1">
    <source>
        <dbReference type="ARBA" id="ARBA00004141"/>
    </source>
</evidence>
<dbReference type="HOGENOM" id="CLU_1533160_0_0_1"/>
<dbReference type="Pfam" id="PF00083">
    <property type="entry name" value="Sugar_tr"/>
    <property type="match status" value="1"/>
</dbReference>
<dbReference type="GO" id="GO:0016020">
    <property type="term" value="C:membrane"/>
    <property type="evidence" value="ECO:0007669"/>
    <property type="project" value="UniProtKB-SubCell"/>
</dbReference>
<feature type="compositionally biased region" description="Polar residues" evidence="5">
    <location>
        <begin position="160"/>
        <end position="175"/>
    </location>
</feature>
<dbReference type="Proteomes" id="UP000007148">
    <property type="component" value="Unassembled WGS sequence"/>
</dbReference>
<dbReference type="InterPro" id="IPR005828">
    <property type="entry name" value="MFS_sugar_transport-like"/>
</dbReference>
<gene>
    <name evidence="7" type="ORF">PIIN_00336</name>
</gene>
<dbReference type="PANTHER" id="PTHR48022">
    <property type="entry name" value="PLASTIDIC GLUCOSE TRANSPORTER 4"/>
    <property type="match status" value="1"/>
</dbReference>
<evidence type="ECO:0000256" key="5">
    <source>
        <dbReference type="SAM" id="MobiDB-lite"/>
    </source>
</evidence>
<keyword evidence="4 6" id="KW-0472">Membrane</keyword>
<evidence type="ECO:0000256" key="3">
    <source>
        <dbReference type="ARBA" id="ARBA00022989"/>
    </source>
</evidence>
<evidence type="ECO:0000256" key="2">
    <source>
        <dbReference type="ARBA" id="ARBA00022692"/>
    </source>
</evidence>
<feature type="transmembrane region" description="Helical" evidence="6">
    <location>
        <begin position="55"/>
        <end position="74"/>
    </location>
</feature>
<evidence type="ECO:0000256" key="4">
    <source>
        <dbReference type="ARBA" id="ARBA00023136"/>
    </source>
</evidence>
<dbReference type="InterPro" id="IPR050360">
    <property type="entry name" value="MFS_Sugar_Transporters"/>
</dbReference>
<dbReference type="SUPFAM" id="SSF103473">
    <property type="entry name" value="MFS general substrate transporter"/>
    <property type="match status" value="1"/>
</dbReference>
<proteinExistence type="predicted"/>
<dbReference type="Gene3D" id="1.20.1250.20">
    <property type="entry name" value="MFS general substrate transporter like domains"/>
    <property type="match status" value="1"/>
</dbReference>
<dbReference type="PANTHER" id="PTHR48022:SF64">
    <property type="entry name" value="MAJOR FACILITATOR SUPERFAMILY (MFS) PROFILE DOMAIN-CONTAINING PROTEIN"/>
    <property type="match status" value="1"/>
</dbReference>
<keyword evidence="2 6" id="KW-0812">Transmembrane</keyword>
<dbReference type="STRING" id="1109443.G4T5R6"/>
<dbReference type="eggNOG" id="KOG0254">
    <property type="taxonomic scope" value="Eukaryota"/>
</dbReference>
<evidence type="ECO:0000313" key="8">
    <source>
        <dbReference type="Proteomes" id="UP000007148"/>
    </source>
</evidence>
<comment type="caution">
    <text evidence="7">The sequence shown here is derived from an EMBL/GenBank/DDBJ whole genome shotgun (WGS) entry which is preliminary data.</text>
</comment>
<keyword evidence="3 6" id="KW-1133">Transmembrane helix</keyword>
<dbReference type="InParanoid" id="G4T5R6"/>
<evidence type="ECO:0000313" key="7">
    <source>
        <dbReference type="EMBL" id="CCA66653.1"/>
    </source>
</evidence>
<dbReference type="OrthoDB" id="6133115at2759"/>
<comment type="subcellular location">
    <subcellularLocation>
        <location evidence="1">Membrane</location>
        <topology evidence="1">Multi-pass membrane protein</topology>
    </subcellularLocation>
</comment>
<evidence type="ECO:0000256" key="6">
    <source>
        <dbReference type="SAM" id="Phobius"/>
    </source>
</evidence>
<dbReference type="AlphaFoldDB" id="G4T5R6"/>
<dbReference type="InterPro" id="IPR036259">
    <property type="entry name" value="MFS_trans_sf"/>
</dbReference>
<keyword evidence="8" id="KW-1185">Reference proteome</keyword>
<accession>G4T5R6</accession>
<dbReference type="GO" id="GO:0005351">
    <property type="term" value="F:carbohydrate:proton symporter activity"/>
    <property type="evidence" value="ECO:0007669"/>
    <property type="project" value="TreeGrafter"/>
</dbReference>
<organism evidence="7 8">
    <name type="scientific">Serendipita indica (strain DSM 11827)</name>
    <name type="common">Root endophyte fungus</name>
    <name type="synonym">Piriformospora indica</name>
    <dbReference type="NCBI Taxonomy" id="1109443"/>
    <lineage>
        <taxon>Eukaryota</taxon>
        <taxon>Fungi</taxon>
        <taxon>Dikarya</taxon>
        <taxon>Basidiomycota</taxon>
        <taxon>Agaricomycotina</taxon>
        <taxon>Agaricomycetes</taxon>
        <taxon>Sebacinales</taxon>
        <taxon>Serendipitaceae</taxon>
        <taxon>Serendipita</taxon>
    </lineage>
</organism>
<protein>
    <recommendedName>
        <fullName evidence="9">Major facilitator superfamily (MFS) profile domain-containing protein</fullName>
    </recommendedName>
</protein>